<dbReference type="SMART" id="SM00255">
    <property type="entry name" value="TIR"/>
    <property type="match status" value="1"/>
</dbReference>
<dbReference type="Gene3D" id="3.80.10.10">
    <property type="entry name" value="Ribonuclease Inhibitor"/>
    <property type="match status" value="3"/>
</dbReference>
<evidence type="ECO:0000256" key="3">
    <source>
        <dbReference type="ARBA" id="ARBA00022614"/>
    </source>
</evidence>
<dbReference type="InterPro" id="IPR003591">
    <property type="entry name" value="Leu-rich_rpt_typical-subtyp"/>
</dbReference>
<keyword evidence="15" id="KW-1185">Reference proteome</keyword>
<comment type="similarity">
    <text evidence="2">Belongs to the Toll-like receptor family.</text>
</comment>
<keyword evidence="8 11" id="KW-0472">Membrane</keyword>
<keyword evidence="9" id="KW-0675">Receptor</keyword>
<evidence type="ECO:0000256" key="5">
    <source>
        <dbReference type="ARBA" id="ARBA00022729"/>
    </source>
</evidence>
<feature type="domain" description="TIR" evidence="13">
    <location>
        <begin position="844"/>
        <end position="980"/>
    </location>
</feature>
<comment type="subcellular location">
    <subcellularLocation>
        <location evidence="1">Membrane</location>
        <topology evidence="1">Single-pass type I membrane protein</topology>
    </subcellularLocation>
</comment>
<keyword evidence="10" id="KW-0325">Glycoprotein</keyword>
<dbReference type="InterPro" id="IPR035897">
    <property type="entry name" value="Toll_tir_struct_dom_sf"/>
</dbReference>
<dbReference type="FunFam" id="3.40.50.10140:FF:000020">
    <property type="entry name" value="Blast:Protein toll"/>
    <property type="match status" value="1"/>
</dbReference>
<dbReference type="InterPro" id="IPR000483">
    <property type="entry name" value="Cys-rich_flank_reg_C"/>
</dbReference>
<dbReference type="SUPFAM" id="SSF52058">
    <property type="entry name" value="L domain-like"/>
    <property type="match status" value="3"/>
</dbReference>
<keyword evidence="4 11" id="KW-0812">Transmembrane</keyword>
<comment type="caution">
    <text evidence="14">The sequence shown here is derived from an EMBL/GenBank/DDBJ whole genome shotgun (WGS) entry which is preliminary data.</text>
</comment>
<keyword evidence="5 12" id="KW-0732">Signal</keyword>
<evidence type="ECO:0000256" key="9">
    <source>
        <dbReference type="ARBA" id="ARBA00023170"/>
    </source>
</evidence>
<evidence type="ECO:0000256" key="1">
    <source>
        <dbReference type="ARBA" id="ARBA00004479"/>
    </source>
</evidence>
<evidence type="ECO:0000256" key="12">
    <source>
        <dbReference type="SAM" id="SignalP"/>
    </source>
</evidence>
<organism evidence="14 15">
    <name type="scientific">Gryllus longicercus</name>
    <dbReference type="NCBI Taxonomy" id="2509291"/>
    <lineage>
        <taxon>Eukaryota</taxon>
        <taxon>Metazoa</taxon>
        <taxon>Ecdysozoa</taxon>
        <taxon>Arthropoda</taxon>
        <taxon>Hexapoda</taxon>
        <taxon>Insecta</taxon>
        <taxon>Pterygota</taxon>
        <taxon>Neoptera</taxon>
        <taxon>Polyneoptera</taxon>
        <taxon>Orthoptera</taxon>
        <taxon>Ensifera</taxon>
        <taxon>Gryllidea</taxon>
        <taxon>Grylloidea</taxon>
        <taxon>Gryllidae</taxon>
        <taxon>Gryllinae</taxon>
        <taxon>Gryllus</taxon>
    </lineage>
</organism>
<proteinExistence type="inferred from homology"/>
<feature type="signal peptide" evidence="12">
    <location>
        <begin position="1"/>
        <end position="26"/>
    </location>
</feature>
<dbReference type="InterPro" id="IPR001611">
    <property type="entry name" value="Leu-rich_rpt"/>
</dbReference>
<dbReference type="InterPro" id="IPR032675">
    <property type="entry name" value="LRR_dom_sf"/>
</dbReference>
<dbReference type="GO" id="GO:0038023">
    <property type="term" value="F:signaling receptor activity"/>
    <property type="evidence" value="ECO:0007669"/>
    <property type="project" value="TreeGrafter"/>
</dbReference>
<dbReference type="Pfam" id="PF13855">
    <property type="entry name" value="LRR_8"/>
    <property type="match status" value="4"/>
</dbReference>
<evidence type="ECO:0000256" key="4">
    <source>
        <dbReference type="ARBA" id="ARBA00022692"/>
    </source>
</evidence>
<evidence type="ECO:0000313" key="14">
    <source>
        <dbReference type="EMBL" id="KAK7794719.1"/>
    </source>
</evidence>
<dbReference type="GO" id="GO:0007165">
    <property type="term" value="P:signal transduction"/>
    <property type="evidence" value="ECO:0007669"/>
    <property type="project" value="InterPro"/>
</dbReference>
<dbReference type="FunFam" id="3.80.10.10:FF:001164">
    <property type="entry name" value="GH01279p"/>
    <property type="match status" value="1"/>
</dbReference>
<dbReference type="InterPro" id="IPR000157">
    <property type="entry name" value="TIR_dom"/>
</dbReference>
<keyword evidence="6" id="KW-0677">Repeat</keyword>
<dbReference type="Gene3D" id="3.40.50.10140">
    <property type="entry name" value="Toll/interleukin-1 receptor homology (TIR) domain"/>
    <property type="match status" value="1"/>
</dbReference>
<sequence length="1060" mass="121205">MVAISMWKLSLQLMLLQLLIVNYNEANYLCQNLHLQNCSRIECTPAGFSFECPRMSSLNNHWQALMKISVNTNNGATLQCTSHDVNYEWLNGISIGYVNFLDIQSCPMPKISLSTFLANLNSTGMKKIRIDHGLGNLTIDDQYFHKIDNITHLLLPSNFLTELPSQLFQNMRDLTNLDLHGNNITLQNGELAGLISLKKLDIGENNIHQLLPGTFKDLKKLEFLTLWGNKISNLTKDMFIGLQNISSLDFTANEIVYISPDTFIEMENLKILSLVKNNLTSLPEKIFSATKKLELVKLQNNHKLSQIPRRLFADLPQLNEIILSRCNLSTVPEDMFWNTSKLAKVDISRNSLVTLPELLFRDTEYLKELDISNNKIASIHGSPFASLKNLQILHLEKNKLTSINEELLQGPHELQSLYLNNNNIEDIHHYAFQTMTKLQILVMSHNNITFNNFIRYDSSPISNCPNLQELDLSHNNIRTMFSDWMWILRKLHSLNLSYNNFTYISAQDLQFLSPRILVNLQYNKIATLNLSFLELMNSQTAVEEASTDMLVVDLTGNELECNCKIYDVLRYQEKRMKPITYNRLRMIINTLSCRGPPPLAGYPILKLNSLTFKCEWQHSNKCPTQCQCFHWIAAKHLEVNCTGASLTQIPQELLNPTFPDKLLMDLYLDNNSLHSLSLNTSLNKTNVTTLSVSHNYISWIEDGALPRNLKELKLDHNNMTRMNSSLLEFLTNRTNVSLHSNPWNCDCKALDLLGFLQNSFRQVKNLYNVTCKEGNPIALLIAEEICPVDQTTIIVASSITALLGILGGLLAALYFRYQNEVKVWLYAHNMCLWFVTEEELDKDKIYDAFISYSHQDEDFVATKLLPELENGTPPYKICIHYRDWIVGEFITTQITRSVDESKRTVVILSKNFIKSEWGRLEFRAAHKQALSEKRARVIVVVYGDLGPIDELDSELRSYLSTNTYVKWGDPWFWDKLRYALPHQRRPALKKSRGPDKLELINSSAIIKSSTPPAEVAVNPLEVINNLSNKRCKILNELNGFTNNGFANGACEISVKSSECE</sequence>
<dbReference type="EMBL" id="JAZDUA010000322">
    <property type="protein sequence ID" value="KAK7794719.1"/>
    <property type="molecule type" value="Genomic_DNA"/>
</dbReference>
<dbReference type="PROSITE" id="PS50104">
    <property type="entry name" value="TIR"/>
    <property type="match status" value="1"/>
</dbReference>
<accession>A0AAN9VNT4</accession>
<evidence type="ECO:0000256" key="6">
    <source>
        <dbReference type="ARBA" id="ARBA00022737"/>
    </source>
</evidence>
<dbReference type="GO" id="GO:0005886">
    <property type="term" value="C:plasma membrane"/>
    <property type="evidence" value="ECO:0007669"/>
    <property type="project" value="TreeGrafter"/>
</dbReference>
<dbReference type="SUPFAM" id="SSF52200">
    <property type="entry name" value="Toll/Interleukin receptor TIR domain"/>
    <property type="match status" value="1"/>
</dbReference>
<dbReference type="PROSITE" id="PS51450">
    <property type="entry name" value="LRR"/>
    <property type="match status" value="5"/>
</dbReference>
<dbReference type="PANTHER" id="PTHR24365:SF541">
    <property type="entry name" value="PROTEIN TOLL-RELATED"/>
    <property type="match status" value="1"/>
</dbReference>
<dbReference type="PANTHER" id="PTHR24365">
    <property type="entry name" value="TOLL-LIKE RECEPTOR"/>
    <property type="match status" value="1"/>
</dbReference>
<evidence type="ECO:0000256" key="10">
    <source>
        <dbReference type="ARBA" id="ARBA00023180"/>
    </source>
</evidence>
<protein>
    <recommendedName>
        <fullName evidence="13">TIR domain-containing protein</fullName>
    </recommendedName>
</protein>
<feature type="transmembrane region" description="Helical" evidence="11">
    <location>
        <begin position="793"/>
        <end position="815"/>
    </location>
</feature>
<keyword evidence="3" id="KW-0433">Leucine-rich repeat</keyword>
<name>A0AAN9VNT4_9ORTH</name>
<dbReference type="SMART" id="SM00369">
    <property type="entry name" value="LRR_TYP"/>
    <property type="match status" value="14"/>
</dbReference>
<dbReference type="PRINTS" id="PR01537">
    <property type="entry name" value="INTRLKN1R1F"/>
</dbReference>
<evidence type="ECO:0000256" key="2">
    <source>
        <dbReference type="ARBA" id="ARBA00009634"/>
    </source>
</evidence>
<gene>
    <name evidence="14" type="ORF">R5R35_009613</name>
</gene>
<evidence type="ECO:0000256" key="7">
    <source>
        <dbReference type="ARBA" id="ARBA00022989"/>
    </source>
</evidence>
<feature type="chain" id="PRO_5042880036" description="TIR domain-containing protein" evidence="12">
    <location>
        <begin position="27"/>
        <end position="1060"/>
    </location>
</feature>
<evidence type="ECO:0000259" key="13">
    <source>
        <dbReference type="PROSITE" id="PS50104"/>
    </source>
</evidence>
<dbReference type="Proteomes" id="UP001378592">
    <property type="component" value="Unassembled WGS sequence"/>
</dbReference>
<dbReference type="AlphaFoldDB" id="A0AAN9VNT4"/>
<dbReference type="Pfam" id="PF01582">
    <property type="entry name" value="TIR"/>
    <property type="match status" value="1"/>
</dbReference>
<evidence type="ECO:0000256" key="11">
    <source>
        <dbReference type="SAM" id="Phobius"/>
    </source>
</evidence>
<dbReference type="SMART" id="SM00365">
    <property type="entry name" value="LRR_SD22"/>
    <property type="match status" value="7"/>
</dbReference>
<evidence type="ECO:0000256" key="8">
    <source>
        <dbReference type="ARBA" id="ARBA00023136"/>
    </source>
</evidence>
<dbReference type="SMART" id="SM00082">
    <property type="entry name" value="LRRCT"/>
    <property type="match status" value="2"/>
</dbReference>
<keyword evidence="7 11" id="KW-1133">Transmembrane helix</keyword>
<evidence type="ECO:0000313" key="15">
    <source>
        <dbReference type="Proteomes" id="UP001378592"/>
    </source>
</evidence>
<reference evidence="14 15" key="1">
    <citation type="submission" date="2024-03" db="EMBL/GenBank/DDBJ databases">
        <title>The genome assembly and annotation of the cricket Gryllus longicercus Weissman &amp; Gray.</title>
        <authorList>
            <person name="Szrajer S."/>
            <person name="Gray D."/>
            <person name="Ylla G."/>
        </authorList>
    </citation>
    <scope>NUCLEOTIDE SEQUENCE [LARGE SCALE GENOMIC DNA]</scope>
    <source>
        <strain evidence="14">DAG 2021-001</strain>
        <tissue evidence="14">Whole body minus gut</tissue>
    </source>
</reference>